<dbReference type="InterPro" id="IPR027417">
    <property type="entry name" value="P-loop_NTPase"/>
</dbReference>
<dbReference type="PANTHER" id="PTHR22878">
    <property type="entry name" value="DYNEIN HEAVY CHAIN 6, AXONEMAL-LIKE-RELATED"/>
    <property type="match status" value="1"/>
</dbReference>
<dbReference type="Gene3D" id="6.10.140.1060">
    <property type="match status" value="1"/>
</dbReference>
<dbReference type="Gene3D" id="1.10.472.130">
    <property type="match status" value="1"/>
</dbReference>
<dbReference type="Pfam" id="PF18199">
    <property type="entry name" value="Dynein_C"/>
    <property type="match status" value="1"/>
</dbReference>
<dbReference type="InterPro" id="IPR042228">
    <property type="entry name" value="Dynein_linker_3"/>
</dbReference>
<dbReference type="FunFam" id="1.20.140.100:FF:000004">
    <property type="entry name" value="Dynein axonemal heavy chain 6"/>
    <property type="match status" value="1"/>
</dbReference>
<organism evidence="26">
    <name type="scientific">Eutreptiella gymnastica</name>
    <dbReference type="NCBI Taxonomy" id="73025"/>
    <lineage>
        <taxon>Eukaryota</taxon>
        <taxon>Discoba</taxon>
        <taxon>Euglenozoa</taxon>
        <taxon>Euglenida</taxon>
        <taxon>Spirocuta</taxon>
        <taxon>Euglenophyceae</taxon>
        <taxon>Eutreptiales</taxon>
        <taxon>Eutreptiaceae</taxon>
        <taxon>Eutreptiella</taxon>
    </lineage>
</organism>
<evidence type="ECO:0000256" key="12">
    <source>
        <dbReference type="ARBA" id="ARBA00023212"/>
    </source>
</evidence>
<feature type="domain" description="Dynein heavy chain hydrolytic ATP-binding dynein motor region" evidence="18">
    <location>
        <begin position="1406"/>
        <end position="1732"/>
    </location>
</feature>
<dbReference type="Pfam" id="PF12774">
    <property type="entry name" value="AAA_6"/>
    <property type="match status" value="1"/>
</dbReference>
<keyword evidence="9 14" id="KW-0175">Coiled coil</keyword>
<keyword evidence="10" id="KW-0969">Cilium</keyword>
<dbReference type="FunFam" id="3.20.180.20:FF:000001">
    <property type="entry name" value="Dynein axonemal heavy chain 5"/>
    <property type="match status" value="1"/>
</dbReference>
<keyword evidence="8" id="KW-0243">Dynein</keyword>
<dbReference type="InterPro" id="IPR004273">
    <property type="entry name" value="Dynein_heavy_D6_P-loop"/>
</dbReference>
<dbReference type="FunFam" id="1.10.8.720:FF:000001">
    <property type="entry name" value="dynein heavy chain 7, axonemal"/>
    <property type="match status" value="1"/>
</dbReference>
<evidence type="ECO:0000313" key="26">
    <source>
        <dbReference type="EMBL" id="CAD9019171.1"/>
    </source>
</evidence>
<dbReference type="EMBL" id="HBGA01081248">
    <property type="protein sequence ID" value="CAD9019171.1"/>
    <property type="molecule type" value="Transcribed_RNA"/>
</dbReference>
<feature type="coiled-coil region" evidence="14">
    <location>
        <begin position="3211"/>
        <end position="3290"/>
    </location>
</feature>
<evidence type="ECO:0000259" key="24">
    <source>
        <dbReference type="Pfam" id="PF18198"/>
    </source>
</evidence>
<evidence type="ECO:0000259" key="18">
    <source>
        <dbReference type="Pfam" id="PF12774"/>
    </source>
</evidence>
<dbReference type="Pfam" id="PF17857">
    <property type="entry name" value="AAA_lid_1"/>
    <property type="match status" value="1"/>
</dbReference>
<keyword evidence="11" id="KW-0505">Motor protein</keyword>
<dbReference type="Gene3D" id="1.10.8.720">
    <property type="entry name" value="Region D6 of dynein motor"/>
    <property type="match status" value="1"/>
</dbReference>
<dbReference type="FunFam" id="3.40.50.300:FF:000362">
    <property type="entry name" value="Dynein, axonemal, heavy chain 6"/>
    <property type="match status" value="1"/>
</dbReference>
<dbReference type="Pfam" id="PF12777">
    <property type="entry name" value="MT"/>
    <property type="match status" value="1"/>
</dbReference>
<evidence type="ECO:0000256" key="15">
    <source>
        <dbReference type="SAM" id="MobiDB-lite"/>
    </source>
</evidence>
<feature type="domain" description="Dynein heavy chain ATP-binding dynein motor region" evidence="21">
    <location>
        <begin position="3050"/>
        <end position="3268"/>
    </location>
</feature>
<feature type="domain" description="Dynein heavy chain coiled coil stalk" evidence="19">
    <location>
        <begin position="2678"/>
        <end position="3021"/>
    </location>
</feature>
<feature type="domain" description="Dynein heavy chain linker" evidence="17">
    <location>
        <begin position="876"/>
        <end position="1274"/>
    </location>
</feature>
<feature type="coiled-coil region" evidence="14">
    <location>
        <begin position="2926"/>
        <end position="2953"/>
    </location>
</feature>
<dbReference type="Pfam" id="PF12781">
    <property type="entry name" value="AAA_9"/>
    <property type="match status" value="1"/>
</dbReference>
<evidence type="ECO:0000259" key="23">
    <source>
        <dbReference type="Pfam" id="PF17857"/>
    </source>
</evidence>
<dbReference type="InterPro" id="IPR041658">
    <property type="entry name" value="AAA_lid_11"/>
</dbReference>
<dbReference type="FunFam" id="3.40.50.300:FF:001145">
    <property type="entry name" value="Putative dynein heavy chain"/>
    <property type="match status" value="1"/>
</dbReference>
<dbReference type="InterPro" id="IPR042219">
    <property type="entry name" value="AAA_lid_11_sf"/>
</dbReference>
<evidence type="ECO:0000256" key="6">
    <source>
        <dbReference type="ARBA" id="ARBA00022741"/>
    </source>
</evidence>
<dbReference type="Gene3D" id="3.10.490.20">
    <property type="match status" value="1"/>
</dbReference>
<keyword evidence="3" id="KW-0963">Cytoplasm</keyword>
<evidence type="ECO:0000256" key="13">
    <source>
        <dbReference type="ARBA" id="ARBA00023273"/>
    </source>
</evidence>
<feature type="coiled-coil region" evidence="14">
    <location>
        <begin position="833"/>
        <end position="860"/>
    </location>
</feature>
<feature type="domain" description="Dynein heavy chain AAA 5 extension" evidence="22">
    <location>
        <begin position="1907"/>
        <end position="2039"/>
    </location>
</feature>
<evidence type="ECO:0000259" key="17">
    <source>
        <dbReference type="Pfam" id="PF08393"/>
    </source>
</evidence>
<evidence type="ECO:0000256" key="3">
    <source>
        <dbReference type="ARBA" id="ARBA00022490"/>
    </source>
</evidence>
<evidence type="ECO:0000256" key="14">
    <source>
        <dbReference type="SAM" id="Coils"/>
    </source>
</evidence>
<dbReference type="Gene3D" id="1.10.8.710">
    <property type="match status" value="1"/>
</dbReference>
<evidence type="ECO:0000259" key="20">
    <source>
        <dbReference type="Pfam" id="PF12780"/>
    </source>
</evidence>
<evidence type="ECO:0000256" key="10">
    <source>
        <dbReference type="ARBA" id="ARBA00023069"/>
    </source>
</evidence>
<comment type="similarity">
    <text evidence="2">Belongs to the dynein heavy chain family.</text>
</comment>
<evidence type="ECO:0000259" key="25">
    <source>
        <dbReference type="Pfam" id="PF18199"/>
    </source>
</evidence>
<keyword evidence="5" id="KW-0677">Repeat</keyword>
<keyword evidence="4" id="KW-0493">Microtubule</keyword>
<feature type="compositionally biased region" description="Polar residues" evidence="15">
    <location>
        <begin position="30"/>
        <end position="41"/>
    </location>
</feature>
<keyword evidence="7" id="KW-0067">ATP-binding</keyword>
<dbReference type="InterPro" id="IPR041589">
    <property type="entry name" value="DNAH3_AAA_lid_1"/>
</dbReference>
<dbReference type="GO" id="GO:0045505">
    <property type="term" value="F:dynein intermediate chain binding"/>
    <property type="evidence" value="ECO:0007669"/>
    <property type="project" value="InterPro"/>
</dbReference>
<evidence type="ECO:0000256" key="11">
    <source>
        <dbReference type="ARBA" id="ARBA00023175"/>
    </source>
</evidence>
<evidence type="ECO:0000256" key="2">
    <source>
        <dbReference type="ARBA" id="ARBA00008887"/>
    </source>
</evidence>
<name>A0A7S1IQ22_9EUGL</name>
<evidence type="ECO:0000256" key="5">
    <source>
        <dbReference type="ARBA" id="ARBA00022737"/>
    </source>
</evidence>
<dbReference type="Pfam" id="PF08393">
    <property type="entry name" value="DHC_N2"/>
    <property type="match status" value="1"/>
</dbReference>
<feature type="domain" description="Dynein heavy chain 3 AAA+ lid" evidence="23">
    <location>
        <begin position="2263"/>
        <end position="2350"/>
    </location>
</feature>
<dbReference type="Gene3D" id="1.20.1270.280">
    <property type="match status" value="1"/>
</dbReference>
<keyword evidence="13" id="KW-0966">Cell projection</keyword>
<evidence type="ECO:0000259" key="22">
    <source>
        <dbReference type="Pfam" id="PF17852"/>
    </source>
</evidence>
<dbReference type="InterPro" id="IPR035699">
    <property type="entry name" value="AAA_6"/>
</dbReference>
<dbReference type="FunFam" id="1.20.920.30:FF:000002">
    <property type="entry name" value="Dynein axonemal heavy chain 3"/>
    <property type="match status" value="1"/>
</dbReference>
<feature type="domain" description="Dynein heavy chain AAA lid" evidence="24">
    <location>
        <begin position="3661"/>
        <end position="3799"/>
    </location>
</feature>
<dbReference type="FunFam" id="3.40.50.300:FF:002429">
    <property type="entry name" value="Dynein heavy chain, putative"/>
    <property type="match status" value="1"/>
</dbReference>
<dbReference type="InterPro" id="IPR035706">
    <property type="entry name" value="AAA_9"/>
</dbReference>
<dbReference type="GO" id="GO:0003341">
    <property type="term" value="P:cilium movement"/>
    <property type="evidence" value="ECO:0007669"/>
    <property type="project" value="UniProtKB-ARBA"/>
</dbReference>
<dbReference type="Gene3D" id="1.20.58.1120">
    <property type="match status" value="1"/>
</dbReference>
<dbReference type="GO" id="GO:0005930">
    <property type="term" value="C:axoneme"/>
    <property type="evidence" value="ECO:0007669"/>
    <property type="project" value="UniProtKB-SubCell"/>
</dbReference>
<dbReference type="Gene3D" id="1.20.140.100">
    <property type="entry name" value="Dynein heavy chain, N-terminal domain 2"/>
    <property type="match status" value="1"/>
</dbReference>
<dbReference type="InterPro" id="IPR042222">
    <property type="entry name" value="Dynein_2_N"/>
</dbReference>
<dbReference type="FunFam" id="1.20.920.20:FF:000001">
    <property type="entry name" value="dynein heavy chain 2, axonemal"/>
    <property type="match status" value="1"/>
</dbReference>
<proteinExistence type="inferred from homology"/>
<dbReference type="FunFam" id="3.40.50.300:FF:002141">
    <property type="entry name" value="Dynein heavy chain"/>
    <property type="match status" value="1"/>
</dbReference>
<dbReference type="Gene3D" id="3.40.50.300">
    <property type="entry name" value="P-loop containing nucleotide triphosphate hydrolases"/>
    <property type="match status" value="5"/>
</dbReference>
<dbReference type="FunFam" id="1.10.8.1220:FF:000001">
    <property type="entry name" value="Dynein axonemal heavy chain 5"/>
    <property type="match status" value="1"/>
</dbReference>
<dbReference type="InterPro" id="IPR041466">
    <property type="entry name" value="Dynein_AAA5_ext"/>
</dbReference>
<dbReference type="InterPro" id="IPR013602">
    <property type="entry name" value="Dynein_heavy_linker"/>
</dbReference>
<gene>
    <name evidence="26" type="ORF">EGYM00392_LOCUS30285</name>
</gene>
<keyword evidence="12" id="KW-0206">Cytoskeleton</keyword>
<feature type="domain" description="Dynein heavy chain C-terminal" evidence="25">
    <location>
        <begin position="3806"/>
        <end position="4105"/>
    </location>
</feature>
<feature type="compositionally biased region" description="Gly residues" evidence="15">
    <location>
        <begin position="1"/>
        <end position="19"/>
    </location>
</feature>
<evidence type="ECO:0000256" key="4">
    <source>
        <dbReference type="ARBA" id="ARBA00022701"/>
    </source>
</evidence>
<reference evidence="26" key="1">
    <citation type="submission" date="2021-01" db="EMBL/GenBank/DDBJ databases">
        <authorList>
            <person name="Corre E."/>
            <person name="Pelletier E."/>
            <person name="Niang G."/>
            <person name="Scheremetjew M."/>
            <person name="Finn R."/>
            <person name="Kale V."/>
            <person name="Holt S."/>
            <person name="Cochrane G."/>
            <person name="Meng A."/>
            <person name="Brown T."/>
            <person name="Cohen L."/>
        </authorList>
    </citation>
    <scope>NUCLEOTIDE SEQUENCE</scope>
    <source>
        <strain evidence="26">NIES-381</strain>
    </source>
</reference>
<dbReference type="InterPro" id="IPR043160">
    <property type="entry name" value="Dynein_C_barrel"/>
</dbReference>
<dbReference type="GO" id="GO:0005874">
    <property type="term" value="C:microtubule"/>
    <property type="evidence" value="ECO:0007669"/>
    <property type="project" value="UniProtKB-KW"/>
</dbReference>
<dbReference type="FunFam" id="3.40.50.300:FF:000063">
    <property type="entry name" value="dynein heavy chain 6, axonemal"/>
    <property type="match status" value="1"/>
</dbReference>
<dbReference type="FunFam" id="1.10.8.710:FF:000004">
    <property type="entry name" value="Dynein axonemal heavy chain 6"/>
    <property type="match status" value="1"/>
</dbReference>
<evidence type="ECO:0000256" key="9">
    <source>
        <dbReference type="ARBA" id="ARBA00023054"/>
    </source>
</evidence>
<feature type="region of interest" description="Disordered" evidence="15">
    <location>
        <begin position="1"/>
        <end position="56"/>
    </location>
</feature>
<dbReference type="Pfam" id="PF18198">
    <property type="entry name" value="AAA_lid_11"/>
    <property type="match status" value="1"/>
</dbReference>
<dbReference type="InterPro" id="IPR024317">
    <property type="entry name" value="Dynein_heavy_chain_D4_dom"/>
</dbReference>
<dbReference type="InterPro" id="IPR043157">
    <property type="entry name" value="Dynein_AAA1S"/>
</dbReference>
<dbReference type="InterPro" id="IPR041228">
    <property type="entry name" value="Dynein_C"/>
</dbReference>
<dbReference type="Pfam" id="PF12780">
    <property type="entry name" value="AAA_8"/>
    <property type="match status" value="1"/>
</dbReference>
<dbReference type="GO" id="GO:0030286">
    <property type="term" value="C:dynein complex"/>
    <property type="evidence" value="ECO:0007669"/>
    <property type="project" value="UniProtKB-KW"/>
</dbReference>
<evidence type="ECO:0000256" key="8">
    <source>
        <dbReference type="ARBA" id="ARBA00023017"/>
    </source>
</evidence>
<feature type="domain" description="Dynein heavy chain region D6 P-loop" evidence="16">
    <location>
        <begin position="3516"/>
        <end position="3629"/>
    </location>
</feature>
<dbReference type="InterPro" id="IPR024743">
    <property type="entry name" value="Dynein_HC_stalk"/>
</dbReference>
<dbReference type="Pfam" id="PF03028">
    <property type="entry name" value="Dynein_heavy"/>
    <property type="match status" value="1"/>
</dbReference>
<protein>
    <submittedName>
        <fullName evidence="26">Uncharacterized protein</fullName>
    </submittedName>
</protein>
<dbReference type="FunFam" id="1.20.58.1120:FF:000001">
    <property type="entry name" value="dynein heavy chain 2, axonemal"/>
    <property type="match status" value="1"/>
</dbReference>
<dbReference type="SUPFAM" id="SSF52540">
    <property type="entry name" value="P-loop containing nucleoside triphosphate hydrolases"/>
    <property type="match status" value="4"/>
</dbReference>
<dbReference type="FunFam" id="1.20.1270.280:FF:000001">
    <property type="entry name" value="dynein heavy chain 7, axonemal"/>
    <property type="match status" value="1"/>
</dbReference>
<evidence type="ECO:0000259" key="19">
    <source>
        <dbReference type="Pfam" id="PF12777"/>
    </source>
</evidence>
<evidence type="ECO:0000256" key="7">
    <source>
        <dbReference type="ARBA" id="ARBA00022840"/>
    </source>
</evidence>
<sequence length="4108" mass="467303">MKGYNGRGGNGRGGRGMRGGRLNPLLKANGTGSNGELSLTLSGGHGGAGHAFGPKLPPSTLEPKVLVPFLHNRGQIPRKIEIERKRREYEQQDTLALLQVAEVPLEVLGNRESNHMPLEEFDDTSFDCRTPDEWMQLGVGADGVFVCVPAKAFCFNKATTEFSFALCRILDWKRDTNMLKVAWGAQPAGADDDDIEWLPRCHVQFLAEDPTTFVQRICYANKKRQKALAIMKYRLLVESMPIDIGTSLEDSIVDNIKVRGTSFGVKDDDDAERPKVDIGPRTEELVEEMKLDWARATNRMMLETQASNRDVAEFMAKAVGLDKEDIEADKKPPVPSNALVPIPTANDFSVKNGKFNFNTYRAQPEVMLALTLVRGECQKVLQQSLFELPDARSMRLDDFEQMQLQAIERMKNYLLTTWKDNLVKGITSSLTGVGKGWLNLHEKSKEIYEISKLKRFLTTVKYMMEDTLFSLVKASLKKYTDFIVEVSTFDVVVKNMTEVEVKYPGSDAPNPPEKNSLFVVELVEAGGQFSYNYDMDRFMDTILSLFNKAITATHAIPQLEKYVMEQYFWRGAGNAFISSVLIEDPDAVAWRETTRQAMADSLVPLAEYLTTYESMLDLVTLDKTKYITTFEEEDHSTDEMKTEIQKHMKRKKQVLNQIPYHVRVGNFDVDCHNFRHFMATKCQELAKLVTDLINRVGRARAAKIREDFAGIASKVQKKPTTVELLYATKDFIKSTPEAVAELNALINDMQTYYNVLEYFQVGLSDEDFKSKWDAIGWPKKLHLIIEEVEKNLEVENEKFREVMAADQEIFLKEVDKMQRTVATFSKHTDLANVGEISAQVKVLQKTIRELQEKAQDFNKKQGLFGDDIKNYKQVFDMNRELQPYALLWITSNDWLTCQQTWHTDPFEALDAEEIEKVVTNSAKTMLQLSKTFKDKPPMLKIVEEIKAGVEQFKPMVPVVTALRNPGMKDRHWDTLSETLGIEVRPKETLNQLADIEPLVAHKEKIVKTCEVAAKEWDIESRLKDMYAGWESKKFIIEEYKATKTFIMKGSDEIQLTLDEHLNITQQLSFSPFKAFFTEEIDKWEYNLNLINEIMEQWLECQRAWLYLEPIFSSDDIAVQLPVLSKRFNKVDAVWRKVMGMAHNNSQALSFCTGNGKLLDQLSDANKSLETVQKGLQDYLGEKRQVFARFYFLSDEELLEILSQSKDPMAIQPNLKKIFECVYSVDFEEDLEITAWNSSEGEKIELHEPFYPKGNVEFWLGDIQTAMKVNVRHQVFVAWQDYVQRPRKEWVLKWPGQVVIAVGQIFWTKETETALDEGGNQQLGKYAKQLTDQLMELVYLVQGELIVRERINLGALITIELHGRDVMDNMYAAGVSKTTDFEWMSQLRYYWEDDDCFIKQVDSCFRYGGEYLGNSMRLVITPLTDRIYLTLTGALSMYLGGAPAGPAGTGKTETTKDLAKALAKQCVVFNCQEGLDFRAMAKFFKGLAMAGAWACFDEFNRINVEVLSVVAQQVNDIQQAAITKNYRIEFEGSDILVDPTNAVFITMNPGYAGRTELPDNLKVLFRPVACMVPDYALIGEIRLFSFGYVKARGLAKKMVATFRLSSEQLSSQDHYDYGMRAVNTVISAAGLMKRENRDGDEDLLLLRALRDSNLPKFLKEDIILFEGIISDLFPGVVLPNPDYGVLMDYLLSTLKDRVLQPVDMFIKKCIQLYEMTVLRHGLMLVGPTGGGKTSALRTLQQAMSSISQRRPSSINAADAARYPKVKIHTCNPKSITMNQLYGAFDEATHEWSDGVLCILFRRAAVDLSGAKNWVMFDGPVDALWIESMNTVLDENKKLCLVSGEIIQMSRYMTMMFEVEDLAVASPATVSRCGMIYMQPAACVGTEAQVQSWLDKLLPVMKPEAERMKTLFDIYMDSCLDFVGLHCREYVPAVPNNLVCSCFRILDCFIAPYIPIPATSQPTKEVSEKIHEVWPSLWFMSLVWSVGASVEGESRAKFDKHLRELMAKNETFGVEFPTSPDASVYGYFYNQDEDERGWVHWLATQKNYVVDRKMKFHDILIPTKDTIRSTWLIEHLLAQRKHVLCIGPTGTGKTVNIQLKLMSGMGDKFVPVFINFSAQTTSNQLQNALMSKFEKRRKDTYGAAAGKTFVVFVDDTNMPQREQYGAQPPIELLRQYLDHGGFYQYFPPIKFFEIIDIVMINAMGPPGGGRNPISNRYLRHFNFVSFPDLEPETVEFVFRKMLQATFTLDFADEIKETLDPMLKSTVSLFRACQTAFLPLPAHVQYTFNLRDVARCFSYMYYAEPKTYKKREQWIRLWCHECFRTYGDRMINDAHKEQLKELISAQLKENFDTDWNSIVTAERLIYGDFMIIGAEPRIYDECPDMKDLTKIMNDYLDNYNADITPPMPLILFLDCIEHCVRLCRTIRQFNGHCLLLGIGGSGRRSCTRLATFMCEYEPFTVEITKSFTMYDWRETLKSLLNQTGLEDKQMVFIFTDTQIINPAFLEDVANLLNSGDVPNLYEGNDLENIYQVMRPICAAEQLPQSKVGLYARFTKAVKGNLHIVLAFSPIGDVFRARMRMFPPLINCCSIDWVANWPDEALTAIAQNQMDKGLMDIDESISDQVISIFVFIHASVARMSDRYRSEAKRYNYVTPTSFLSVLEIFAALLIKKRDMVIGQKMRLVNGLEKLATTEEGIEVLQNTLKESQPILIKTQEEIKVMMAQIEIDKKDANEKKEVALKEEAVASGKADECNGIKTHAESVLDEALPALDAALKVLKNLKAKDVAEVGKYANPPGGVKYVMEVVCKMKGVQPKKVGEVGKKVDDWWEPSRQLLGKAEELVNFMLTFDKENIQEALIKKIEPYINDERFQPAKVREVSVPCTAMCQWVHAMYKYYNVNLTVAPLRASLAAAEAELAVVSESLRVTRKGLKEVEDRVAELEYNYDSAVQKQTDLQNEVAVTEVKLVRANRLINGLSGEKLRWKDGVKSLESQEGFIVGDMLFAAGSVAYMGPFMAQFRKELLDQWVVEVERLGITHGDPYDLTSTTGEPVQIQGWGVYGLPADPLSIENAIIMFTSTRWPLCIDPQGQANTWIKNMQKEHHLVITKLTDKNYAKELENAIRMGHPCLIENVGEELDPMLEPLLLRQTFTSGNTVMIKLGENNVPWDEKFKLFITTKLPNPHYSPETCVKVGLLNFFITPKGLEDQLLGKIVGKERKDLQDEKKALTANNAAMAKELKDLQDTILRMLQEAEGDILEQEDLIVTLERSKEQSAFINQKQAEAKETEIVIDEARSKYRPVAFNGSVLFFCAASLAMVDPMYQYSMQWFLNLFLAACDFAEPDEELENRLHNLIEYFTFSFYNNVCRSLFEKDKLMFSLSLCVALLRSKDQMNELEYRFFLAGATSIVNNMPNPDNDWLTDQSWMDIQFIDASLPAFKGFAKEFSDNVSHYRKYFDSDEPHRYPLHGAWDEKMSRLEKLILCRCLRADKVLPGVQDFVTHYMSEKFIIPPPFDLANSFKDSDATSPLIFVLVVGADPMADLLKFADSMKMAKKLHAISLGQGQGPKAQQLIIEGMERGTWVLLQNCHLAVSWMATLELMVEGFSPDVMKKEFRLWLTSMPSAAFPVSVLQVGVKMTNEPPKGLRNNVNNNYSAMTDDYLEESRQPESFKKLLFSLLLFHAIIQDRRKFGPLGWNIAYEFTAADLKCNLMQLHKFLEVYDYVPYPVIHFLVGHINYGGRITDDKDRRCIMTMLDGFVGAQIMEDGYAFSESGLYKTVEPGNRAYYLELVREWPINPAPEVFGLHSNADITCARNETFAVLETVLATQVGAAAAGGLSKDEILASLAAEIKEKVPFEFNMMDFTAKYPTMYEQSMNTVLVQEATRFNKLLKVMHTSLKEFQRALKGEVVMSGELDTMGTSMFNNQVPDMWAAKAYPSLRPLSSWTDDLVKRCAFIQMWYDSGIPNVFWFPGFYFPQAFLTGAMQNYARKLQISIDTISFDMIIQKGDSSTLQAPADGVIVNGLSMEGARWDMDAFSIVESRPKELFTDFPAVHLNPVVDRKEPTGVYDCPVYKTLRRAGVLSTSGHSTNYVINMDVPSDKPRAHWIGRGVACFCEVL</sequence>
<dbReference type="GO" id="GO:0008569">
    <property type="term" value="F:minus-end-directed microtubule motor activity"/>
    <property type="evidence" value="ECO:0007669"/>
    <property type="project" value="InterPro"/>
</dbReference>
<comment type="subcellular location">
    <subcellularLocation>
        <location evidence="1">Cytoplasm</location>
        <location evidence="1">Cytoskeleton</location>
        <location evidence="1">Cilium axoneme</location>
    </subcellularLocation>
</comment>
<dbReference type="GO" id="GO:0005524">
    <property type="term" value="F:ATP binding"/>
    <property type="evidence" value="ECO:0007669"/>
    <property type="project" value="UniProtKB-KW"/>
</dbReference>
<dbReference type="GO" id="GO:0051959">
    <property type="term" value="F:dynein light intermediate chain binding"/>
    <property type="evidence" value="ECO:0007669"/>
    <property type="project" value="InterPro"/>
</dbReference>
<feature type="domain" description="Dynein heavy chain AAA module D4" evidence="20">
    <location>
        <begin position="2404"/>
        <end position="2664"/>
    </location>
</feature>
<dbReference type="Pfam" id="PF12775">
    <property type="entry name" value="AAA_7"/>
    <property type="match status" value="1"/>
</dbReference>
<evidence type="ECO:0000259" key="16">
    <source>
        <dbReference type="Pfam" id="PF03028"/>
    </source>
</evidence>
<accession>A0A7S1IQ22</accession>
<evidence type="ECO:0000256" key="1">
    <source>
        <dbReference type="ARBA" id="ARBA00004430"/>
    </source>
</evidence>
<evidence type="ECO:0000259" key="21">
    <source>
        <dbReference type="Pfam" id="PF12781"/>
    </source>
</evidence>
<dbReference type="Gene3D" id="1.10.287.2620">
    <property type="match status" value="1"/>
</dbReference>
<dbReference type="Gene3D" id="1.20.920.20">
    <property type="match status" value="1"/>
</dbReference>
<dbReference type="FunFam" id="3.10.490.20:FF:000009">
    <property type="entry name" value="Dynein heavy chain 4"/>
    <property type="match status" value="1"/>
</dbReference>
<dbReference type="Gene3D" id="1.20.920.30">
    <property type="match status" value="1"/>
</dbReference>
<dbReference type="PANTHER" id="PTHR22878:SF73">
    <property type="entry name" value="DYNEIN AXONEMAL HEAVY CHAIN 1"/>
    <property type="match status" value="1"/>
</dbReference>
<keyword evidence="6" id="KW-0547">Nucleotide-binding</keyword>
<dbReference type="Gene3D" id="1.10.8.1220">
    <property type="match status" value="1"/>
</dbReference>
<dbReference type="InterPro" id="IPR026983">
    <property type="entry name" value="DHC"/>
</dbReference>
<dbReference type="Pfam" id="PF17852">
    <property type="entry name" value="Dynein_AAA_lid"/>
    <property type="match status" value="1"/>
</dbReference>
<dbReference type="Gene3D" id="3.20.180.20">
    <property type="entry name" value="Dynein heavy chain, N-terminal domain 2"/>
    <property type="match status" value="1"/>
</dbReference>